<evidence type="ECO:0000313" key="4">
    <source>
        <dbReference type="Proteomes" id="UP000179627"/>
    </source>
</evidence>
<proteinExistence type="predicted"/>
<gene>
    <name evidence="3" type="ORF">CC117_02815</name>
</gene>
<reference evidence="4" key="1">
    <citation type="submission" date="2016-07" db="EMBL/GenBank/DDBJ databases">
        <title>Sequence Frankia sp. strain CcI1.17.</title>
        <authorList>
            <person name="Ghodhbane-Gtari F."/>
            <person name="Swanson E."/>
            <person name="Gueddou A."/>
            <person name="Morris K."/>
            <person name="Hezbri K."/>
            <person name="Ktari A."/>
            <person name="Nouioui I."/>
            <person name="Abebe-Akele F."/>
            <person name="Simpson S."/>
            <person name="Thomas K."/>
            <person name="Gtari M."/>
            <person name="Tisa L.S."/>
            <person name="Hurst S."/>
        </authorList>
    </citation>
    <scope>NUCLEOTIDE SEQUENCE [LARGE SCALE GENOMIC DNA]</scope>
    <source>
        <strain evidence="4">Cc1.17</strain>
    </source>
</reference>
<evidence type="ECO:0000256" key="2">
    <source>
        <dbReference type="SAM" id="SignalP"/>
    </source>
</evidence>
<evidence type="ECO:0008006" key="5">
    <source>
        <dbReference type="Google" id="ProtNLM"/>
    </source>
</evidence>
<evidence type="ECO:0000256" key="1">
    <source>
        <dbReference type="SAM" id="MobiDB-lite"/>
    </source>
</evidence>
<dbReference type="Proteomes" id="UP000179627">
    <property type="component" value="Unassembled WGS sequence"/>
</dbReference>
<comment type="caution">
    <text evidence="3">The sequence shown here is derived from an EMBL/GenBank/DDBJ whole genome shotgun (WGS) entry which is preliminary data.</text>
</comment>
<dbReference type="EMBL" id="MBLM01000108">
    <property type="protein sequence ID" value="OHV38688.1"/>
    <property type="molecule type" value="Genomic_DNA"/>
</dbReference>
<feature type="signal peptide" evidence="2">
    <location>
        <begin position="1"/>
        <end position="17"/>
    </location>
</feature>
<protein>
    <recommendedName>
        <fullName evidence="5">Lipoprotein</fullName>
    </recommendedName>
</protein>
<name>A0A1S1QVF3_9ACTN</name>
<sequence>MLVSVAAVLVLAAAACAQRPPPAPGASGDPAQNSPPPGHQPAGQTPAVQADAAVAALVEEVGSRHPEQYAGIEASGATLVVYRRPGGDLDDAVRAVAGDTPVVFRDAPHTRSELVALAARIRTDSAYWENRGMPIWTVLSRHDGAGVEVGTPAGDRLRTAMRDRYGDAPIIILRMNEPPATVPTRTG</sequence>
<keyword evidence="2" id="KW-0732">Signal</keyword>
<dbReference type="AlphaFoldDB" id="A0A1S1QVF3"/>
<organism evidence="3 4">
    <name type="scientific">Parafrankia colletiae</name>
    <dbReference type="NCBI Taxonomy" id="573497"/>
    <lineage>
        <taxon>Bacteria</taxon>
        <taxon>Bacillati</taxon>
        <taxon>Actinomycetota</taxon>
        <taxon>Actinomycetes</taxon>
        <taxon>Frankiales</taxon>
        <taxon>Frankiaceae</taxon>
        <taxon>Parafrankia</taxon>
    </lineage>
</organism>
<feature type="chain" id="PRO_5038639231" description="Lipoprotein" evidence="2">
    <location>
        <begin position="18"/>
        <end position="187"/>
    </location>
</feature>
<keyword evidence="4" id="KW-1185">Reference proteome</keyword>
<feature type="region of interest" description="Disordered" evidence="1">
    <location>
        <begin position="18"/>
        <end position="49"/>
    </location>
</feature>
<evidence type="ECO:0000313" key="3">
    <source>
        <dbReference type="EMBL" id="OHV38688.1"/>
    </source>
</evidence>
<accession>A0A1S1QVF3</accession>